<name>A0A7I9V1C3_9ACTN</name>
<evidence type="ECO:0000259" key="2">
    <source>
        <dbReference type="PROSITE" id="PS50234"/>
    </source>
</evidence>
<dbReference type="PANTHER" id="PTHR37947:SF1">
    <property type="entry name" value="BLL2462 PROTEIN"/>
    <property type="match status" value="1"/>
</dbReference>
<evidence type="ECO:0000256" key="1">
    <source>
        <dbReference type="SAM" id="MobiDB-lite"/>
    </source>
</evidence>
<evidence type="ECO:0000313" key="4">
    <source>
        <dbReference type="EMBL" id="GED99358.1"/>
    </source>
</evidence>
<comment type="caution">
    <text evidence="3">The sequence shown here is derived from an EMBL/GenBank/DDBJ whole genome shotgun (WGS) entry which is preliminary data.</text>
</comment>
<feature type="domain" description="VWFA" evidence="2">
    <location>
        <begin position="40"/>
        <end position="220"/>
    </location>
</feature>
<dbReference type="EMBL" id="BJOU01000019">
    <property type="protein sequence ID" value="GED99358.1"/>
    <property type="molecule type" value="Genomic_DNA"/>
</dbReference>
<protein>
    <recommendedName>
        <fullName evidence="2">VWFA domain-containing protein</fullName>
    </recommendedName>
</protein>
<dbReference type="AlphaFoldDB" id="A0A7I9V1C3"/>
<evidence type="ECO:0000313" key="5">
    <source>
        <dbReference type="Proteomes" id="UP000444980"/>
    </source>
</evidence>
<feature type="region of interest" description="Disordered" evidence="1">
    <location>
        <begin position="460"/>
        <end position="487"/>
    </location>
</feature>
<organism evidence="3 5">
    <name type="scientific">Gordonia crocea</name>
    <dbReference type="NCBI Taxonomy" id="589162"/>
    <lineage>
        <taxon>Bacteria</taxon>
        <taxon>Bacillati</taxon>
        <taxon>Actinomycetota</taxon>
        <taxon>Actinomycetes</taxon>
        <taxon>Mycobacteriales</taxon>
        <taxon>Gordoniaceae</taxon>
        <taxon>Gordonia</taxon>
    </lineage>
</organism>
<accession>A0A7I9V1C3</accession>
<dbReference type="PANTHER" id="PTHR37947">
    <property type="entry name" value="BLL2462 PROTEIN"/>
    <property type="match status" value="1"/>
</dbReference>
<reference evidence="5" key="1">
    <citation type="submission" date="2019-06" db="EMBL/GenBank/DDBJ databases">
        <title>Gordonia isolated from sludge of a wastewater treatment plant.</title>
        <authorList>
            <person name="Tamura T."/>
            <person name="Aoyama K."/>
            <person name="Kang Y."/>
            <person name="Saito S."/>
            <person name="Akiyama N."/>
            <person name="Yazawa K."/>
            <person name="Gonoi T."/>
            <person name="Mikami Y."/>
        </authorList>
    </citation>
    <scope>NUCLEOTIDE SEQUENCE [LARGE SCALE GENOMIC DNA]</scope>
    <source>
        <strain evidence="5">NBRC 107697</strain>
    </source>
</reference>
<dbReference type="InterPro" id="IPR036465">
    <property type="entry name" value="vWFA_dom_sf"/>
</dbReference>
<feature type="compositionally biased region" description="Basic and acidic residues" evidence="1">
    <location>
        <begin position="460"/>
        <end position="477"/>
    </location>
</feature>
<feature type="compositionally biased region" description="Polar residues" evidence="1">
    <location>
        <begin position="478"/>
        <end position="487"/>
    </location>
</feature>
<dbReference type="Proteomes" id="UP000444980">
    <property type="component" value="Unassembled WGS sequence"/>
</dbReference>
<keyword evidence="5" id="KW-1185">Reference proteome</keyword>
<dbReference type="Pfam" id="PF13519">
    <property type="entry name" value="VWA_2"/>
    <property type="match status" value="1"/>
</dbReference>
<gene>
    <name evidence="3" type="ORF">nbrc107697_30250</name>
    <name evidence="4" type="ORF">nbrc107697_33970</name>
</gene>
<sequence>MVVPLAATLALAGCSVGGDASPTTAGASEADHSVEAAAVPTIIVLDASESMQTADAPGRRWDAATKAVDTLVHGLPAGTKTGVVVFGAQMPAKRTPPHRACADVKTVLPLGKHDPAGVTAALTGLAPQGFTPIGTALQAAAAMLPDSPASVVLVSDGESTCEPDPCAATAEIRAKNPKVTISAVGLRTDAQSLQCVAGKGGGIFLTADNAAQLSARLRAAQNAPAARTRLNPVKLGNAKIGDSLDEVAGSIQGFPRRGRRDGDHLIIVWQDCSYVFDDKGKLIEIAPGDPPGSAGVTIDGVAAGTPGARAVELYGKPVAESAGSAVFEADKKAGTGYRIGYRGARVESGTVTSVVLCRCLPEATAAKPTPVLGRDKWENSAYGFGTARPDGFSIASTAASSVGEIVWESWGGSEALGRGTSQQNGAGNPKTVLWVRASDLGWCDGVWAYRELERSSSRDRFSGEDKRDICNGDRSEPSKSTPITLSPKSKLTFGGAGGVYVGDNASKIPRTYVSKQAAGMGVFEAGTEFYHFAKPENAYQSDRVIRVGPRGEIQQFEWDETDRGVKIGQTEAQVRSAYKDTPSAQCSLYPPKIYGLFFTEKATGRIALFVINDGKVTHIRAATDIKADVHCPFE</sequence>
<evidence type="ECO:0000313" key="3">
    <source>
        <dbReference type="EMBL" id="GED98986.1"/>
    </source>
</evidence>
<proteinExistence type="predicted"/>
<dbReference type="SMART" id="SM00327">
    <property type="entry name" value="VWA"/>
    <property type="match status" value="1"/>
</dbReference>
<reference evidence="3" key="2">
    <citation type="journal article" date="2020" name="Int. J. Syst. Evol. Microbiol.">
        <title>Gordonia crocea sp. nov. and Gordonia spumicola sp. nov. isolated from sludge of a wastewater treatment plant.</title>
        <authorList>
            <person name="Tamura T."/>
            <person name="Saito S."/>
            <person name="Hamada M."/>
            <person name="Kang Y."/>
            <person name="Hoshino Y."/>
            <person name="Gonoi T."/>
            <person name="Mikami Y."/>
            <person name="Yaguchi T."/>
        </authorList>
    </citation>
    <scope>NUCLEOTIDE SEQUENCE</scope>
    <source>
        <strain evidence="3">NBRC 107697</strain>
    </source>
</reference>
<dbReference type="OrthoDB" id="4227770at2"/>
<dbReference type="SUPFAM" id="SSF53300">
    <property type="entry name" value="vWA-like"/>
    <property type="match status" value="1"/>
</dbReference>
<dbReference type="EMBL" id="BJOU01000016">
    <property type="protein sequence ID" value="GED98986.1"/>
    <property type="molecule type" value="Genomic_DNA"/>
</dbReference>
<dbReference type="InterPro" id="IPR002035">
    <property type="entry name" value="VWF_A"/>
</dbReference>
<dbReference type="Gene3D" id="3.40.50.410">
    <property type="entry name" value="von Willebrand factor, type A domain"/>
    <property type="match status" value="1"/>
</dbReference>
<dbReference type="RefSeq" id="WP_161928323.1">
    <property type="nucleotide sequence ID" value="NZ_BJOU01000016.1"/>
</dbReference>
<dbReference type="PROSITE" id="PS50234">
    <property type="entry name" value="VWFA"/>
    <property type="match status" value="1"/>
</dbReference>